<dbReference type="InterPro" id="IPR005543">
    <property type="entry name" value="PASTA_dom"/>
</dbReference>
<dbReference type="Proteomes" id="UP000823616">
    <property type="component" value="Unassembled WGS sequence"/>
</dbReference>
<dbReference type="GO" id="GO:0071555">
    <property type="term" value="P:cell wall organization"/>
    <property type="evidence" value="ECO:0007669"/>
    <property type="project" value="TreeGrafter"/>
</dbReference>
<dbReference type="InterPro" id="IPR036138">
    <property type="entry name" value="PBP_dimer_sf"/>
</dbReference>
<evidence type="ECO:0000256" key="4">
    <source>
        <dbReference type="SAM" id="Phobius"/>
    </source>
</evidence>
<keyword evidence="2" id="KW-0378">Hydrolase</keyword>
<evidence type="ECO:0000313" key="7">
    <source>
        <dbReference type="Proteomes" id="UP000823616"/>
    </source>
</evidence>
<dbReference type="GO" id="GO:0008658">
    <property type="term" value="F:penicillin binding"/>
    <property type="evidence" value="ECO:0007669"/>
    <property type="project" value="InterPro"/>
</dbReference>
<dbReference type="AlphaFoldDB" id="A0A9D9EP58"/>
<accession>A0A9D9EP58</accession>
<name>A0A9D9EP58_9SPIR</name>
<evidence type="ECO:0000256" key="1">
    <source>
        <dbReference type="ARBA" id="ARBA00004370"/>
    </source>
</evidence>
<dbReference type="GO" id="GO:0005886">
    <property type="term" value="C:plasma membrane"/>
    <property type="evidence" value="ECO:0007669"/>
    <property type="project" value="TreeGrafter"/>
</dbReference>
<dbReference type="SUPFAM" id="SSF54184">
    <property type="entry name" value="Penicillin-binding protein 2x (pbp-2x), c-terminal domain"/>
    <property type="match status" value="1"/>
</dbReference>
<dbReference type="Pfam" id="PF03793">
    <property type="entry name" value="PASTA"/>
    <property type="match status" value="1"/>
</dbReference>
<dbReference type="PANTHER" id="PTHR30627">
    <property type="entry name" value="PEPTIDOGLYCAN D,D-TRANSPEPTIDASE"/>
    <property type="match status" value="1"/>
</dbReference>
<keyword evidence="4" id="KW-1133">Transmembrane helix</keyword>
<keyword evidence="4" id="KW-0812">Transmembrane</keyword>
<keyword evidence="2" id="KW-0121">Carboxypeptidase</keyword>
<sequence>MIEGNDSSFVSKKRLIFLAVVSAAVMTGILIRYASVMLSPKDIPVQPEVTVERGSILDRNGRILAIQTTLYNIAVTRSAVTDKPLFARTLAPVTGIPEPQILAELEDDYTDFFYLKKRITENERDQVSAAVRKEGLRGIRLEPVQSRTYPENDLASHVVGFVGEDGFGLTGAEYSFQETLSPPASRSGSAPAGCSIMLTIDGNIQYELEKIAKETRADTGAEAVMLIAAEAATGEILAYVSEPSADLNHFPRSTPSERQDRPALYAYEPGSVFKIFSISAMMDAGFIRDSDEFLCDGLYTYTASNGASIRIRCLEHHGWLNPGGVIRFSCNDGTAQIAEKSDNVTFEAKLRAFGFGSKTGVELPGETAGIFRPNEEWSLRSKQTIAMGQEISVSALQMVEAATAIANKGRRLKLTLLRSVYTHDGEPVYTHEPVPLGNPLKPETAERMLSYMQLTAEAGTGARASVGDVPIAVKTGTAQMLDSENGGYSQTDFISSCMGIFPANDPEIILYLVIVKAQGETYGGRIAAPVISRATDRIIDYLGLGRARATSVSHSGFVHVPHLSPVEFRNRMPDLTGVSKKMILNLLTGTDFYVSIEGDGYVTAQNPPPGTPLEKGMTIELEFGE</sequence>
<dbReference type="Gene3D" id="3.90.1310.10">
    <property type="entry name" value="Penicillin-binding protein 2a (Domain 2)"/>
    <property type="match status" value="1"/>
</dbReference>
<dbReference type="SUPFAM" id="SSF56519">
    <property type="entry name" value="Penicillin binding protein dimerisation domain"/>
    <property type="match status" value="1"/>
</dbReference>
<evidence type="ECO:0000313" key="6">
    <source>
        <dbReference type="EMBL" id="MBO8450742.1"/>
    </source>
</evidence>
<dbReference type="Pfam" id="PF00905">
    <property type="entry name" value="Transpeptidase"/>
    <property type="match status" value="1"/>
</dbReference>
<keyword evidence="3 4" id="KW-0472">Membrane</keyword>
<dbReference type="Gene3D" id="3.40.710.10">
    <property type="entry name" value="DD-peptidase/beta-lactamase superfamily"/>
    <property type="match status" value="1"/>
</dbReference>
<organism evidence="6 7">
    <name type="scientific">Candidatus Avitreponema avistercoris</name>
    <dbReference type="NCBI Taxonomy" id="2840705"/>
    <lineage>
        <taxon>Bacteria</taxon>
        <taxon>Pseudomonadati</taxon>
        <taxon>Spirochaetota</taxon>
        <taxon>Spirochaetia</taxon>
        <taxon>Spirochaetales</taxon>
        <taxon>Candidatus Avitreponema</taxon>
    </lineage>
</organism>
<reference evidence="6" key="2">
    <citation type="journal article" date="2021" name="PeerJ">
        <title>Extensive microbial diversity within the chicken gut microbiome revealed by metagenomics and culture.</title>
        <authorList>
            <person name="Gilroy R."/>
            <person name="Ravi A."/>
            <person name="Getino M."/>
            <person name="Pursley I."/>
            <person name="Horton D.L."/>
            <person name="Alikhan N.F."/>
            <person name="Baker D."/>
            <person name="Gharbi K."/>
            <person name="Hall N."/>
            <person name="Watson M."/>
            <person name="Adriaenssens E.M."/>
            <person name="Foster-Nyarko E."/>
            <person name="Jarju S."/>
            <person name="Secka A."/>
            <person name="Antonio M."/>
            <person name="Oren A."/>
            <person name="Chaudhuri R.R."/>
            <person name="La Ragione R."/>
            <person name="Hildebrand F."/>
            <person name="Pallen M.J."/>
        </authorList>
    </citation>
    <scope>NUCLEOTIDE SEQUENCE</scope>
    <source>
        <strain evidence="6">B3-4054</strain>
    </source>
</reference>
<dbReference type="InterPro" id="IPR012338">
    <property type="entry name" value="Beta-lactam/transpept-like"/>
</dbReference>
<dbReference type="PANTHER" id="PTHR30627:SF1">
    <property type="entry name" value="PEPTIDOGLYCAN D,D-TRANSPEPTIDASE FTSI"/>
    <property type="match status" value="1"/>
</dbReference>
<dbReference type="Gene3D" id="3.30.450.330">
    <property type="match status" value="1"/>
</dbReference>
<protein>
    <submittedName>
        <fullName evidence="6">Transpeptidase family protein</fullName>
    </submittedName>
</protein>
<dbReference type="InterPro" id="IPR050515">
    <property type="entry name" value="Beta-lactam/transpept"/>
</dbReference>
<keyword evidence="2" id="KW-0645">Protease</keyword>
<dbReference type="PROSITE" id="PS51178">
    <property type="entry name" value="PASTA"/>
    <property type="match status" value="1"/>
</dbReference>
<dbReference type="InterPro" id="IPR001460">
    <property type="entry name" value="PCN-bd_Tpept"/>
</dbReference>
<dbReference type="SUPFAM" id="SSF56601">
    <property type="entry name" value="beta-lactamase/transpeptidase-like"/>
    <property type="match status" value="1"/>
</dbReference>
<dbReference type="GO" id="GO:0004180">
    <property type="term" value="F:carboxypeptidase activity"/>
    <property type="evidence" value="ECO:0007669"/>
    <property type="project" value="UniProtKB-KW"/>
</dbReference>
<evidence type="ECO:0000259" key="5">
    <source>
        <dbReference type="PROSITE" id="PS51178"/>
    </source>
</evidence>
<comment type="subcellular location">
    <subcellularLocation>
        <location evidence="1">Membrane</location>
    </subcellularLocation>
</comment>
<dbReference type="CDD" id="cd06575">
    <property type="entry name" value="PASTA_Pbp2x-like_2"/>
    <property type="match status" value="1"/>
</dbReference>
<proteinExistence type="predicted"/>
<dbReference type="InterPro" id="IPR005311">
    <property type="entry name" value="PBP_dimer"/>
</dbReference>
<gene>
    <name evidence="6" type="ORF">IAA96_06520</name>
</gene>
<feature type="transmembrane region" description="Helical" evidence="4">
    <location>
        <begin position="15"/>
        <end position="34"/>
    </location>
</feature>
<reference evidence="6" key="1">
    <citation type="submission" date="2020-10" db="EMBL/GenBank/DDBJ databases">
        <authorList>
            <person name="Gilroy R."/>
        </authorList>
    </citation>
    <scope>NUCLEOTIDE SEQUENCE</scope>
    <source>
        <strain evidence="6">B3-4054</strain>
    </source>
</reference>
<comment type="caution">
    <text evidence="6">The sequence shown here is derived from an EMBL/GenBank/DDBJ whole genome shotgun (WGS) entry which is preliminary data.</text>
</comment>
<dbReference type="Pfam" id="PF03717">
    <property type="entry name" value="PBP_dimer"/>
    <property type="match status" value="1"/>
</dbReference>
<evidence type="ECO:0000256" key="3">
    <source>
        <dbReference type="ARBA" id="ARBA00023136"/>
    </source>
</evidence>
<dbReference type="EMBL" id="JADIMS010000120">
    <property type="protein sequence ID" value="MBO8450742.1"/>
    <property type="molecule type" value="Genomic_DNA"/>
</dbReference>
<evidence type="ECO:0000256" key="2">
    <source>
        <dbReference type="ARBA" id="ARBA00022645"/>
    </source>
</evidence>
<feature type="domain" description="PASTA" evidence="5">
    <location>
        <begin position="569"/>
        <end position="625"/>
    </location>
</feature>